<dbReference type="Pfam" id="PF00237">
    <property type="entry name" value="Ribosomal_L22"/>
    <property type="match status" value="1"/>
</dbReference>
<dbReference type="InterPro" id="IPR001063">
    <property type="entry name" value="Ribosomal_uL22"/>
</dbReference>
<gene>
    <name evidence="7" type="ORF">NEMVEDRAFT_v1g9732</name>
</gene>
<feature type="non-terminal residue" evidence="7">
    <location>
        <position position="63"/>
    </location>
</feature>
<dbReference type="GO" id="GO:0006412">
    <property type="term" value="P:translation"/>
    <property type="evidence" value="ECO:0000318"/>
    <property type="project" value="GO_Central"/>
</dbReference>
<evidence type="ECO:0000256" key="1">
    <source>
        <dbReference type="ARBA" id="ARBA00009451"/>
    </source>
</evidence>
<dbReference type="PANTHER" id="PTHR13501">
    <property type="entry name" value="CHLOROPLAST 50S RIBOSOMAL PROTEIN L22-RELATED"/>
    <property type="match status" value="1"/>
</dbReference>
<dbReference type="GO" id="GO:0003735">
    <property type="term" value="F:structural constituent of ribosome"/>
    <property type="evidence" value="ECO:0000318"/>
    <property type="project" value="GO_Central"/>
</dbReference>
<dbReference type="InterPro" id="IPR036394">
    <property type="entry name" value="Ribosomal_uL22_sf"/>
</dbReference>
<protein>
    <recommendedName>
        <fullName evidence="4">Large ribosomal subunit protein uL22m</fullName>
    </recommendedName>
    <alternativeName>
        <fullName evidence="5">39S ribosomal protein L22, mitochondrial</fullName>
    </alternativeName>
</protein>
<keyword evidence="8" id="KW-1185">Reference proteome</keyword>
<feature type="non-terminal residue" evidence="7">
    <location>
        <position position="1"/>
    </location>
</feature>
<proteinExistence type="inferred from homology"/>
<organism evidence="7 8">
    <name type="scientific">Nematostella vectensis</name>
    <name type="common">Starlet sea anemone</name>
    <dbReference type="NCBI Taxonomy" id="45351"/>
    <lineage>
        <taxon>Eukaryota</taxon>
        <taxon>Metazoa</taxon>
        <taxon>Cnidaria</taxon>
        <taxon>Anthozoa</taxon>
        <taxon>Hexacorallia</taxon>
        <taxon>Actiniaria</taxon>
        <taxon>Edwardsiidae</taxon>
        <taxon>Nematostella</taxon>
    </lineage>
</organism>
<dbReference type="InParanoid" id="A8DVL1"/>
<evidence type="ECO:0000256" key="5">
    <source>
        <dbReference type="ARBA" id="ARBA00035506"/>
    </source>
</evidence>
<dbReference type="HOGENOM" id="CLU_2892497_0_0_1"/>
<dbReference type="EMBL" id="DS478340">
    <property type="protein sequence ID" value="EDO25748.1"/>
    <property type="molecule type" value="Genomic_DNA"/>
</dbReference>
<evidence type="ECO:0000256" key="4">
    <source>
        <dbReference type="ARBA" id="ARBA00035286"/>
    </source>
</evidence>
<dbReference type="Gene3D" id="3.90.470.10">
    <property type="entry name" value="Ribosomal protein L22/L17"/>
    <property type="match status" value="1"/>
</dbReference>
<accession>A8DVL1</accession>
<name>A8DVL1_NEMVE</name>
<dbReference type="PhylomeDB" id="A8DVL1"/>
<comment type="similarity">
    <text evidence="1 6">Belongs to the universal ribosomal protein uL22 family.</text>
</comment>
<evidence type="ECO:0000256" key="6">
    <source>
        <dbReference type="RuleBase" id="RU004005"/>
    </source>
</evidence>
<dbReference type="PANTHER" id="PTHR13501:SF8">
    <property type="entry name" value="LARGE RIBOSOMAL SUBUNIT PROTEIN UL22M"/>
    <property type="match status" value="1"/>
</dbReference>
<dbReference type="InterPro" id="IPR047867">
    <property type="entry name" value="Ribosomal_uL22_bac/org-type"/>
</dbReference>
<dbReference type="AlphaFoldDB" id="A8DVL1"/>
<evidence type="ECO:0000256" key="3">
    <source>
        <dbReference type="ARBA" id="ARBA00023274"/>
    </source>
</evidence>
<dbReference type="Proteomes" id="UP000001593">
    <property type="component" value="Unassembled WGS sequence"/>
</dbReference>
<reference evidence="7 8" key="1">
    <citation type="journal article" date="2007" name="Science">
        <title>Sea anemone genome reveals ancestral eumetazoan gene repertoire and genomic organization.</title>
        <authorList>
            <person name="Putnam N.H."/>
            <person name="Srivastava M."/>
            <person name="Hellsten U."/>
            <person name="Dirks B."/>
            <person name="Chapman J."/>
            <person name="Salamov A."/>
            <person name="Terry A."/>
            <person name="Shapiro H."/>
            <person name="Lindquist E."/>
            <person name="Kapitonov V.V."/>
            <person name="Jurka J."/>
            <person name="Genikhovich G."/>
            <person name="Grigoriev I.V."/>
            <person name="Lucas S.M."/>
            <person name="Steele R.E."/>
            <person name="Finnerty J.R."/>
            <person name="Technau U."/>
            <person name="Martindale M.Q."/>
            <person name="Rokhsar D.S."/>
        </authorList>
    </citation>
    <scope>NUCLEOTIDE SEQUENCE [LARGE SCALE GENOMIC DNA]</scope>
    <source>
        <strain evidence="8">CH2 X CH6</strain>
    </source>
</reference>
<keyword evidence="2 6" id="KW-0689">Ribosomal protein</keyword>
<evidence type="ECO:0000256" key="2">
    <source>
        <dbReference type="ARBA" id="ARBA00022980"/>
    </source>
</evidence>
<dbReference type="STRING" id="45351.A8DVL1"/>
<dbReference type="eggNOG" id="KOG1711">
    <property type="taxonomic scope" value="Eukaryota"/>
</dbReference>
<sequence>VLQEAQNTAQRNYGIEDKENLWVAESYVGKGKYFKKLRYHARGRFGIEHVHYSHYFLVLREGP</sequence>
<keyword evidence="3 6" id="KW-0687">Ribonucleoprotein</keyword>
<dbReference type="SUPFAM" id="SSF54843">
    <property type="entry name" value="Ribosomal protein L22"/>
    <property type="match status" value="1"/>
</dbReference>
<dbReference type="GO" id="GO:0005762">
    <property type="term" value="C:mitochondrial large ribosomal subunit"/>
    <property type="evidence" value="ECO:0000318"/>
    <property type="project" value="GO_Central"/>
</dbReference>
<evidence type="ECO:0000313" key="7">
    <source>
        <dbReference type="EMBL" id="EDO25748.1"/>
    </source>
</evidence>
<evidence type="ECO:0000313" key="8">
    <source>
        <dbReference type="Proteomes" id="UP000001593"/>
    </source>
</evidence>